<dbReference type="PANTHER" id="PTHR47197">
    <property type="entry name" value="PROTEIN NIRF"/>
    <property type="match status" value="1"/>
</dbReference>
<organism evidence="1 2">
    <name type="scientific">Paenibacillus allorhizosphaerae</name>
    <dbReference type="NCBI Taxonomy" id="2849866"/>
    <lineage>
        <taxon>Bacteria</taxon>
        <taxon>Bacillati</taxon>
        <taxon>Bacillota</taxon>
        <taxon>Bacilli</taxon>
        <taxon>Bacillales</taxon>
        <taxon>Paenibacillaceae</taxon>
        <taxon>Paenibacillus</taxon>
    </lineage>
</organism>
<name>A0ABM8VDX8_9BACL</name>
<evidence type="ECO:0000313" key="1">
    <source>
        <dbReference type="EMBL" id="CAG7629165.1"/>
    </source>
</evidence>
<keyword evidence="2" id="KW-1185">Reference proteome</keyword>
<proteinExistence type="predicted"/>
<dbReference type="Proteomes" id="UP000730618">
    <property type="component" value="Unassembled WGS sequence"/>
</dbReference>
<accession>A0ABM8VDX8</accession>
<dbReference type="EMBL" id="CAJVCE010000003">
    <property type="protein sequence ID" value="CAG7629165.1"/>
    <property type="molecule type" value="Genomic_DNA"/>
</dbReference>
<dbReference type="InterPro" id="IPR051200">
    <property type="entry name" value="Host-pathogen_enzymatic-act"/>
</dbReference>
<reference evidence="1 2" key="1">
    <citation type="submission" date="2021-06" db="EMBL/GenBank/DDBJ databases">
        <authorList>
            <person name="Criscuolo A."/>
        </authorList>
    </citation>
    <scope>NUCLEOTIDE SEQUENCE [LARGE SCALE GENOMIC DNA]</scope>
    <source>
        <strain evidence="2">CIP 111802</strain>
    </source>
</reference>
<protein>
    <recommendedName>
        <fullName evidence="3">YncE family protein</fullName>
    </recommendedName>
</protein>
<comment type="caution">
    <text evidence="1">The sequence shown here is derived from an EMBL/GenBank/DDBJ whole genome shotgun (WGS) entry which is preliminary data.</text>
</comment>
<dbReference type="NCBIfam" id="TIGR02276">
    <property type="entry name" value="beta_rpt_yvtn"/>
    <property type="match status" value="1"/>
</dbReference>
<gene>
    <name evidence="1" type="ORF">PAECIP111802_01529</name>
</gene>
<dbReference type="PANTHER" id="PTHR47197:SF3">
    <property type="entry name" value="DIHYDRO-HEME D1 DEHYDROGENASE"/>
    <property type="match status" value="1"/>
</dbReference>
<evidence type="ECO:0008006" key="3">
    <source>
        <dbReference type="Google" id="ProtNLM"/>
    </source>
</evidence>
<dbReference type="InterPro" id="IPR011964">
    <property type="entry name" value="YVTN_b-propeller_repeat"/>
</dbReference>
<sequence length="356" mass="39294">MILTLLRKKRRISQSLPRITNTIPVSGPVVAAAVNSVTNRVYFLNDKSRMVVMDGNTNKIITTVKTGRLPYNMVVNPRTNRIYITNFQDGTVSVINGRTNRVITVIKVGERCDEIAVNSRTNFIYVSTISLSSPNGQLAVLNGNTNKMVTKIKFTGRPSQIVINELSNRIYVTNTVKDTVSVIDGNSHAFLATEKVGNNPVITPVLSQRTSRLYIANNLSRFYSVLNLRTNKVRNIRLGRLQSDIILNPITNRIYITSAQVSAKGRLFAINGSTNRVIQTLTVPTFTSALINPKTNHLFIAESPESGTAPLTVYNGSTLKRIALLRLGEGPRGLVLNPQTNRIYIGGEKSITVLQD</sequence>
<evidence type="ECO:0000313" key="2">
    <source>
        <dbReference type="Proteomes" id="UP000730618"/>
    </source>
</evidence>
<dbReference type="RefSeq" id="WP_218097858.1">
    <property type="nucleotide sequence ID" value="NZ_CAJVCE010000003.1"/>
</dbReference>